<name>A0A7R8YV07_HERIL</name>
<proteinExistence type="predicted"/>
<feature type="repeat" description="ANK" evidence="3">
    <location>
        <begin position="1726"/>
        <end position="1758"/>
    </location>
</feature>
<dbReference type="Pfam" id="PF12796">
    <property type="entry name" value="Ank_2"/>
    <property type="match status" value="4"/>
</dbReference>
<feature type="repeat" description="ANK" evidence="3">
    <location>
        <begin position="2034"/>
        <end position="2070"/>
    </location>
</feature>
<gene>
    <name evidence="5" type="ORF">HERILL_LOCUS8638</name>
</gene>
<dbReference type="PANTHER" id="PTHR24171:SF9">
    <property type="entry name" value="ANKYRIN REPEAT DOMAIN-CONTAINING PROTEIN 39"/>
    <property type="match status" value="1"/>
</dbReference>
<evidence type="ECO:0000256" key="2">
    <source>
        <dbReference type="ARBA" id="ARBA00023043"/>
    </source>
</evidence>
<feature type="repeat" description="ANK" evidence="3">
    <location>
        <begin position="1759"/>
        <end position="1791"/>
    </location>
</feature>
<keyword evidence="2 3" id="KW-0040">ANK repeat</keyword>
<feature type="compositionally biased region" description="Basic and acidic residues" evidence="4">
    <location>
        <begin position="36"/>
        <end position="46"/>
    </location>
</feature>
<feature type="repeat" description="ANK" evidence="3">
    <location>
        <begin position="1864"/>
        <end position="1896"/>
    </location>
</feature>
<evidence type="ECO:0000313" key="6">
    <source>
        <dbReference type="Proteomes" id="UP000594454"/>
    </source>
</evidence>
<accession>A0A7R8YV07</accession>
<dbReference type="Gene3D" id="1.25.40.20">
    <property type="entry name" value="Ankyrin repeat-containing domain"/>
    <property type="match status" value="4"/>
</dbReference>
<feature type="compositionally biased region" description="Low complexity" evidence="4">
    <location>
        <begin position="47"/>
        <end position="61"/>
    </location>
</feature>
<dbReference type="OrthoDB" id="8057212at2759"/>
<dbReference type="PANTHER" id="PTHR24171">
    <property type="entry name" value="ANKYRIN REPEAT DOMAIN-CONTAINING PROTEIN 39-RELATED"/>
    <property type="match status" value="1"/>
</dbReference>
<dbReference type="InterPro" id="IPR027417">
    <property type="entry name" value="P-loop_NTPase"/>
</dbReference>
<sequence>MDLDVLDTEEKLSSQNQPSTSRGSGENEVPWKRRKFSEDDWDRVSDTDSTSSNDSANSNATVASGIEIHIKRLSRKRKASTTHSDDSSSCSKRRKYFVDNLEMPSDGLKLNQHGTYFQLNLLKLVLWRACIHNYAEFRLATELPEAEKFDDVSFQYREKSNEGWKCRLYQAKHKEGGRTSIIDKANLLAVDDDEDFSIQKYFRSLMRIERRCKEESLYSTFSGAKVEDIVIITNADFTKELKGFFEIDTKHGIKNDALLGFDDMPLAQKYKFPYLAKSAMARELIPILDSTSDFNKLVQLLAPYIVNGFQLDKTLPVVKEYIFALKRHVFEHGKLDKNDEFCLKFSSNFLKTGQQSTETLKFRNALLKEIAFLKSPPQFRMAKNFGIDQFPDNQTKLKELGKKFATFVEKKEELKIADFTDSHTVLAKEVINCSTRKLRSAFINPDNVRIRTFRDLLKGEIGSLRNVKRVTNKDLESLQVICSQDFGQAGLPNDLDKLDRIADSLAAAFKQKKALDPCLAPELNFYHCALSKEVVDISTGYLHDAFLKGEGDGNSNKANKLPANTKVFRRLLIDKIISDDKLFEMRAYFEKIRVPISKGLAEDFQADMDPKIEGPKTFALQMHQILTSQATTKNCFVLSKNCVFGSQTDLRVFEANICALAEGNVLITRFSKIRFSTHFIESAKLLGNLDIFRNELVVLLGHDNFKLISECSFDVHVAGFRPHREESIFQTLPQPCSDTDFKDFFEKLRFIVKYPNRLEIDHLLENEMRDQLRNLNSKAYKALFQENLYRWMTDRIGTFYTAEKARQLFDEIDRDVLCWPMHGVNRSYFSSVPMRYVFNTQADLISSFLKNNDVKVLNLIFEKRLLGRMRIVQTFLNLQKADPVETRVYTRTFGYIFFMLKQLENPDFYKEIASNFDSERQWNLVVIEANIQKKVRKLYKRLKTSIKLENPSRKIILISEPQDRISNTLEEDPVLQKLSRKEIIRTSYHDLVAESQDMISEKGKLWLQRSELNVNQIIDDSLKGFIDASTLVKFIVGDRVKIGNKLEFPEGYDPSHYIDRFLNFYVEIKSDVRNKCADVLIISDFEDDFIEACRRYDEKEKRSIHWLRSVSGKLIWQKTCGTISALVRYRDEQRIGVNIVGRNLIPINKSPDSTNTQSEIEVISSNEKLLIISNVAGMGKTTVLSSISKRFRINDRKLWVVRIDLNDYSSFFDQELSYRIAKKPRLKCKDRDSAIKFFLDLLQSNGKSELKTDLEVNLLETVLKQPSKLKFIFLFDAFDEISPGYKDIVLDLLLGLQLSHVQKLIVTTRPSMQQHLERGLGMFACTLRQFSKDEQITFLRKFWAKRMKSLKVDQLVESSVLSERLSIYANTIIQKQSDTISDKHLEFTGIPLQLRFLAEIFEENEEECDWQGCKEFIGSTNAIPKLPERLNVFDLYRKFIEKKYFIYRKDKMRQDMTNEATKIESLDSFKTFMKQHQKLALYATFDKEDLEVLLSACGDFDEEMEEIVTYMDRIESGREMRGIVNQIVNGRPHFIHRTISEYFVADYLGTTFVRKVQHRSLHELLLTKILPSVIEFRPIRAFFEAWLSSEKHRISSSTKKIFAASIVDVWLKNEKKANFLHVACEEGFTETVSFICECLRDNVELLREMVNSASGERTMLYQASLANNLDIIKILVKCGADVNTRVYGHTVFQSAVGQGRFQICKWLATPKEEGGPDADIDTKAELGRTTFDSAVHRGDLDFCKWLIERGLKFNSNDNVGRTPLHGAVLSGHLHIAQWLISIGADKTECDKRGRNILHYACMTGQLNIVKWLVTPIDESGCGMDIHHKDNAGMSVLHTASTASNLDLLEWFLDQGFEINSTDNAGRTPLHLAAHLGHLRVVQWLVKKGADPKAVTHTGLTVLHLAANANKPATCEWLLEQGLDPYTANHNNIFPIQMAAVKGHLEIVQKLLFGKNPTYASHQNGDTLLHFAASSGKIPICEWLLQHEGIKKAGLHINSSGRDGGKMIQIATQTNLKLLKWLISNGADINCRDNNGYTVLHYAAGYGKLEICKWLVKSKEEGGAGIDVTVKAHGDSTETSHLEGNNSNQTALDIAQEKGHRPIVTFLKDYINKKFNCSSEKMQT</sequence>
<feature type="repeat" description="ANK" evidence="3">
    <location>
        <begin position="1655"/>
        <end position="1687"/>
    </location>
</feature>
<dbReference type="InterPro" id="IPR002110">
    <property type="entry name" value="Ankyrin_rpt"/>
</dbReference>
<dbReference type="SMART" id="SM00248">
    <property type="entry name" value="ANK"/>
    <property type="match status" value="13"/>
</dbReference>
<feature type="repeat" description="ANK" evidence="3">
    <location>
        <begin position="1897"/>
        <end position="1929"/>
    </location>
</feature>
<dbReference type="Pfam" id="PF13637">
    <property type="entry name" value="Ank_4"/>
    <property type="match status" value="1"/>
</dbReference>
<dbReference type="Gene3D" id="3.40.50.300">
    <property type="entry name" value="P-loop containing nucleotide triphosphate hydrolases"/>
    <property type="match status" value="1"/>
</dbReference>
<evidence type="ECO:0000256" key="1">
    <source>
        <dbReference type="ARBA" id="ARBA00022737"/>
    </source>
</evidence>
<reference evidence="5 6" key="1">
    <citation type="submission" date="2020-11" db="EMBL/GenBank/DDBJ databases">
        <authorList>
            <person name="Wallbank WR R."/>
            <person name="Pardo Diaz C."/>
            <person name="Kozak K."/>
            <person name="Martin S."/>
            <person name="Jiggins C."/>
            <person name="Moest M."/>
            <person name="Warren A I."/>
            <person name="Generalovic N T."/>
            <person name="Byers J.R.P. K."/>
            <person name="Montejo-Kovacevich G."/>
            <person name="Yen C E."/>
        </authorList>
    </citation>
    <scope>NUCLEOTIDE SEQUENCE [LARGE SCALE GENOMIC DNA]</scope>
</reference>
<feature type="compositionally biased region" description="Polar residues" evidence="4">
    <location>
        <begin position="13"/>
        <end position="24"/>
    </location>
</feature>
<keyword evidence="1" id="KW-0677">Repeat</keyword>
<dbReference type="PRINTS" id="PR01415">
    <property type="entry name" value="ANKYRIN"/>
</dbReference>
<dbReference type="EMBL" id="LR899011">
    <property type="protein sequence ID" value="CAD7085819.1"/>
    <property type="molecule type" value="Genomic_DNA"/>
</dbReference>
<keyword evidence="6" id="KW-1185">Reference proteome</keyword>
<organism evidence="5 6">
    <name type="scientific">Hermetia illucens</name>
    <name type="common">Black soldier fly</name>
    <dbReference type="NCBI Taxonomy" id="343691"/>
    <lineage>
        <taxon>Eukaryota</taxon>
        <taxon>Metazoa</taxon>
        <taxon>Ecdysozoa</taxon>
        <taxon>Arthropoda</taxon>
        <taxon>Hexapoda</taxon>
        <taxon>Insecta</taxon>
        <taxon>Pterygota</taxon>
        <taxon>Neoptera</taxon>
        <taxon>Endopterygota</taxon>
        <taxon>Diptera</taxon>
        <taxon>Brachycera</taxon>
        <taxon>Stratiomyomorpha</taxon>
        <taxon>Stratiomyidae</taxon>
        <taxon>Hermetiinae</taxon>
        <taxon>Hermetia</taxon>
    </lineage>
</organism>
<dbReference type="SUPFAM" id="SSF48403">
    <property type="entry name" value="Ankyrin repeat"/>
    <property type="match status" value="2"/>
</dbReference>
<protein>
    <submittedName>
        <fullName evidence="5">Uncharacterized protein</fullName>
    </submittedName>
</protein>
<dbReference type="SUPFAM" id="SSF52540">
    <property type="entry name" value="P-loop containing nucleoside triphosphate hydrolases"/>
    <property type="match status" value="1"/>
</dbReference>
<dbReference type="Proteomes" id="UP000594454">
    <property type="component" value="Chromosome 3"/>
</dbReference>
<evidence type="ECO:0000256" key="3">
    <source>
        <dbReference type="PROSITE-ProRule" id="PRU00023"/>
    </source>
</evidence>
<feature type="repeat" description="ANK" evidence="3">
    <location>
        <begin position="1831"/>
        <end position="1863"/>
    </location>
</feature>
<feature type="region of interest" description="Disordered" evidence="4">
    <location>
        <begin position="1"/>
        <end position="61"/>
    </location>
</feature>
<dbReference type="InterPro" id="IPR036770">
    <property type="entry name" value="Ankyrin_rpt-contain_sf"/>
</dbReference>
<feature type="repeat" description="ANK" evidence="3">
    <location>
        <begin position="1963"/>
        <end position="1986"/>
    </location>
</feature>
<evidence type="ECO:0000313" key="5">
    <source>
        <dbReference type="EMBL" id="CAD7085819.1"/>
    </source>
</evidence>
<dbReference type="PROSITE" id="PS50297">
    <property type="entry name" value="ANK_REP_REGION"/>
    <property type="match status" value="6"/>
</dbReference>
<dbReference type="PROSITE" id="PS50088">
    <property type="entry name" value="ANK_REPEAT"/>
    <property type="match status" value="8"/>
</dbReference>
<evidence type="ECO:0000256" key="4">
    <source>
        <dbReference type="SAM" id="MobiDB-lite"/>
    </source>
</evidence>
<dbReference type="InParanoid" id="A0A7R8YV07"/>